<accession>A0A1F7GB38</accession>
<protein>
    <recommendedName>
        <fullName evidence="5">Addiction module toxin RelE</fullName>
    </recommendedName>
</protein>
<evidence type="ECO:0008006" key="5">
    <source>
        <dbReference type="Google" id="ProtNLM"/>
    </source>
</evidence>
<dbReference type="Pfam" id="PF05016">
    <property type="entry name" value="ParE_toxin"/>
    <property type="match status" value="1"/>
</dbReference>
<gene>
    <name evidence="3" type="ORF">A2690_01625</name>
</gene>
<dbReference type="Gene3D" id="3.30.2310.20">
    <property type="entry name" value="RelE-like"/>
    <property type="match status" value="1"/>
</dbReference>
<dbReference type="AlphaFoldDB" id="A0A1F7GB38"/>
<name>A0A1F7GB38_9BACT</name>
<dbReference type="InterPro" id="IPR007712">
    <property type="entry name" value="RelE/ParE_toxin"/>
</dbReference>
<evidence type="ECO:0000313" key="3">
    <source>
        <dbReference type="EMBL" id="OGK16119.1"/>
    </source>
</evidence>
<dbReference type="PANTHER" id="PTHR35601:SF1">
    <property type="entry name" value="TOXIN RELE"/>
    <property type="match status" value="1"/>
</dbReference>
<evidence type="ECO:0000313" key="4">
    <source>
        <dbReference type="Proteomes" id="UP000178372"/>
    </source>
</evidence>
<sequence length="84" mass="9732">MYEVRIYKKAQKEIKRLPGIHQKAIIETLADIQEDPSLGKSLARELSGKFSYKIGVYRIIYKINKKEKIVQVVTVGHRANVYNN</sequence>
<dbReference type="InterPro" id="IPR035093">
    <property type="entry name" value="RelE/ParE_toxin_dom_sf"/>
</dbReference>
<dbReference type="EMBL" id="MFZF01000020">
    <property type="protein sequence ID" value="OGK16119.1"/>
    <property type="molecule type" value="Genomic_DNA"/>
</dbReference>
<proteinExistence type="inferred from homology"/>
<comment type="caution">
    <text evidence="3">The sequence shown here is derived from an EMBL/GenBank/DDBJ whole genome shotgun (WGS) entry which is preliminary data.</text>
</comment>
<keyword evidence="2" id="KW-1277">Toxin-antitoxin system</keyword>
<comment type="similarity">
    <text evidence="1">Belongs to the RelE toxin family.</text>
</comment>
<evidence type="ECO:0000256" key="1">
    <source>
        <dbReference type="ARBA" id="ARBA00006226"/>
    </source>
</evidence>
<dbReference type="SUPFAM" id="SSF143011">
    <property type="entry name" value="RelE-like"/>
    <property type="match status" value="1"/>
</dbReference>
<organism evidence="3 4">
    <name type="scientific">Candidatus Roizmanbacteria bacterium RIFCSPHIGHO2_01_FULL_39_12b</name>
    <dbReference type="NCBI Taxonomy" id="1802030"/>
    <lineage>
        <taxon>Bacteria</taxon>
        <taxon>Candidatus Roizmaniibacteriota</taxon>
    </lineage>
</organism>
<dbReference type="PANTHER" id="PTHR35601">
    <property type="entry name" value="TOXIN RELE"/>
    <property type="match status" value="1"/>
</dbReference>
<reference evidence="3 4" key="1">
    <citation type="journal article" date="2016" name="Nat. Commun.">
        <title>Thousands of microbial genomes shed light on interconnected biogeochemical processes in an aquifer system.</title>
        <authorList>
            <person name="Anantharaman K."/>
            <person name="Brown C.T."/>
            <person name="Hug L.A."/>
            <person name="Sharon I."/>
            <person name="Castelle C.J."/>
            <person name="Probst A.J."/>
            <person name="Thomas B.C."/>
            <person name="Singh A."/>
            <person name="Wilkins M.J."/>
            <person name="Karaoz U."/>
            <person name="Brodie E.L."/>
            <person name="Williams K.H."/>
            <person name="Hubbard S.S."/>
            <person name="Banfield J.F."/>
        </authorList>
    </citation>
    <scope>NUCLEOTIDE SEQUENCE [LARGE SCALE GENOMIC DNA]</scope>
</reference>
<dbReference type="Proteomes" id="UP000178372">
    <property type="component" value="Unassembled WGS sequence"/>
</dbReference>
<evidence type="ECO:0000256" key="2">
    <source>
        <dbReference type="ARBA" id="ARBA00022649"/>
    </source>
</evidence>